<dbReference type="EMBL" id="RYYR01000002">
    <property type="protein sequence ID" value="RUL56479.1"/>
    <property type="molecule type" value="Genomic_DNA"/>
</dbReference>
<organism evidence="1 2">
    <name type="scientific">Lysinibacillus antri</name>
    <dbReference type="NCBI Taxonomy" id="2498145"/>
    <lineage>
        <taxon>Bacteria</taxon>
        <taxon>Bacillati</taxon>
        <taxon>Bacillota</taxon>
        <taxon>Bacilli</taxon>
        <taxon>Bacillales</taxon>
        <taxon>Bacillaceae</taxon>
        <taxon>Lysinibacillus</taxon>
    </lineage>
</organism>
<proteinExistence type="predicted"/>
<keyword evidence="2" id="KW-1185">Reference proteome</keyword>
<name>A0A3S0PS47_9BACI</name>
<protein>
    <submittedName>
        <fullName evidence="1">Uncharacterized protein</fullName>
    </submittedName>
</protein>
<dbReference type="RefSeq" id="WP_126657396.1">
    <property type="nucleotide sequence ID" value="NZ_RYYR01000002.1"/>
</dbReference>
<accession>A0A3S0PS47</accession>
<evidence type="ECO:0000313" key="2">
    <source>
        <dbReference type="Proteomes" id="UP000287910"/>
    </source>
</evidence>
<comment type="caution">
    <text evidence="1">The sequence shown here is derived from an EMBL/GenBank/DDBJ whole genome shotgun (WGS) entry which is preliminary data.</text>
</comment>
<gene>
    <name evidence="1" type="ORF">EK386_02275</name>
</gene>
<evidence type="ECO:0000313" key="1">
    <source>
        <dbReference type="EMBL" id="RUL56479.1"/>
    </source>
</evidence>
<dbReference type="Proteomes" id="UP000287910">
    <property type="component" value="Unassembled WGS sequence"/>
</dbReference>
<reference evidence="1 2" key="1">
    <citation type="submission" date="2018-12" db="EMBL/GenBank/DDBJ databases">
        <title>Lysinibacillus antri sp. nov., isolated from a cave soil.</title>
        <authorList>
            <person name="Narsing Rao M.P."/>
            <person name="Zhang H."/>
            <person name="Dong Z.-Y."/>
            <person name="Niu X.-K."/>
            <person name="Zhang K."/>
            <person name="Fang B.-Z."/>
            <person name="Kang Y.-Q."/>
            <person name="Xiao M."/>
            <person name="Li W.-J."/>
        </authorList>
    </citation>
    <scope>NUCLEOTIDE SEQUENCE [LARGE SCALE GENOMIC DNA]</scope>
    <source>
        <strain evidence="1 2">SYSU K30002</strain>
    </source>
</reference>
<dbReference type="AlphaFoldDB" id="A0A3S0PS47"/>
<sequence length="63" mass="7353">MGRKQLEYALYKGEQLVAIGTIREIAKDRGVLPETIRFYQSGVYRRRAKKGVDNRLQLIKLDE</sequence>